<dbReference type="AlphaFoldDB" id="A0A803PDC3"/>
<dbReference type="InterPro" id="IPR036397">
    <property type="entry name" value="RNaseH_sf"/>
</dbReference>
<organism evidence="3 4">
    <name type="scientific">Cannabis sativa</name>
    <name type="common">Hemp</name>
    <name type="synonym">Marijuana</name>
    <dbReference type="NCBI Taxonomy" id="3483"/>
    <lineage>
        <taxon>Eukaryota</taxon>
        <taxon>Viridiplantae</taxon>
        <taxon>Streptophyta</taxon>
        <taxon>Embryophyta</taxon>
        <taxon>Tracheophyta</taxon>
        <taxon>Spermatophyta</taxon>
        <taxon>Magnoliopsida</taxon>
        <taxon>eudicotyledons</taxon>
        <taxon>Gunneridae</taxon>
        <taxon>Pentapetalae</taxon>
        <taxon>rosids</taxon>
        <taxon>fabids</taxon>
        <taxon>Rosales</taxon>
        <taxon>Cannabaceae</taxon>
        <taxon>Cannabis</taxon>
    </lineage>
</organism>
<dbReference type="InterPro" id="IPR002156">
    <property type="entry name" value="RNaseH_domain"/>
</dbReference>
<evidence type="ECO:0000259" key="2">
    <source>
        <dbReference type="Pfam" id="PF13966"/>
    </source>
</evidence>
<proteinExistence type="predicted"/>
<dbReference type="GO" id="GO:0003676">
    <property type="term" value="F:nucleic acid binding"/>
    <property type="evidence" value="ECO:0007669"/>
    <property type="project" value="InterPro"/>
</dbReference>
<evidence type="ECO:0008006" key="5">
    <source>
        <dbReference type="Google" id="ProtNLM"/>
    </source>
</evidence>
<feature type="domain" description="RNase H type-1" evidence="1">
    <location>
        <begin position="299"/>
        <end position="416"/>
    </location>
</feature>
<dbReference type="GO" id="GO:0004523">
    <property type="term" value="F:RNA-DNA hybrid ribonuclease activity"/>
    <property type="evidence" value="ECO:0007669"/>
    <property type="project" value="InterPro"/>
</dbReference>
<keyword evidence="4" id="KW-1185">Reference proteome</keyword>
<sequence length="443" mass="50037">MAFKSWDIICQPKSHGGLGIRKFEDMNKALLSKLAWCVASNVPKPWVQCLLSKYCQYCSFWNVDHKANESYVWKGILNARELILKGSVSMAASGASINFWKQPWIPWLRLSDFNELMKKLRGKGFTIRSLADLSLEGRWDQEVISQIFDEEFAKKILDIPRLPIHHGDQLVWKNRKNGLFSVKDAYYVDQVSSFRPTLEIWKHIWHSSIHPRVSIMLWRILNEALPTKSRLPFLSEKTCFLCGCAEESCLHLFKECSVVKAIWFSGLFPCRLDSIPEAVTSPLPAEICRKGVEIVLVVDASWRDGVAGLAAVMTNFVNGNWAYKTAQVKASTPLEAEARAVHLALAWAASSDWTSIHLFSDSSIVINNFSKDRILPDWLIMDVSFSVLDLVKLFDVCKFSFIPRRLNSVADGLARSTRISSPKAGLFLGEGISPVIPIFCSCC</sequence>
<reference evidence="3" key="1">
    <citation type="submission" date="2018-11" db="EMBL/GenBank/DDBJ databases">
        <authorList>
            <person name="Grassa J C."/>
        </authorList>
    </citation>
    <scope>NUCLEOTIDE SEQUENCE [LARGE SCALE GENOMIC DNA]</scope>
</reference>
<evidence type="ECO:0000313" key="3">
    <source>
        <dbReference type="EnsemblPlants" id="cds.evm.model.04.1495"/>
    </source>
</evidence>
<dbReference type="InterPro" id="IPR012337">
    <property type="entry name" value="RNaseH-like_sf"/>
</dbReference>
<dbReference type="Gramene" id="evm.model.04.1495">
    <property type="protein sequence ID" value="cds.evm.model.04.1495"/>
    <property type="gene ID" value="evm.TU.04.1495"/>
</dbReference>
<accession>A0A803PDC3</accession>
<dbReference type="Proteomes" id="UP000596661">
    <property type="component" value="Chromosome 4"/>
</dbReference>
<dbReference type="PANTHER" id="PTHR33116">
    <property type="entry name" value="REVERSE TRANSCRIPTASE ZINC-BINDING DOMAIN-CONTAINING PROTEIN-RELATED-RELATED"/>
    <property type="match status" value="1"/>
</dbReference>
<dbReference type="PANTHER" id="PTHR33116:SF86">
    <property type="entry name" value="REVERSE TRANSCRIPTASE DOMAIN-CONTAINING PROTEIN"/>
    <property type="match status" value="1"/>
</dbReference>
<dbReference type="SUPFAM" id="SSF53098">
    <property type="entry name" value="Ribonuclease H-like"/>
    <property type="match status" value="1"/>
</dbReference>
<name>A0A803PDC3_CANSA</name>
<evidence type="ECO:0000313" key="4">
    <source>
        <dbReference type="Proteomes" id="UP000596661"/>
    </source>
</evidence>
<evidence type="ECO:0000259" key="1">
    <source>
        <dbReference type="Pfam" id="PF13456"/>
    </source>
</evidence>
<dbReference type="InterPro" id="IPR044730">
    <property type="entry name" value="RNase_H-like_dom_plant"/>
</dbReference>
<dbReference type="EnsemblPlants" id="evm.model.04.1495">
    <property type="protein sequence ID" value="cds.evm.model.04.1495"/>
    <property type="gene ID" value="evm.TU.04.1495"/>
</dbReference>
<feature type="domain" description="Reverse transcriptase zinc-binding" evidence="2">
    <location>
        <begin position="180"/>
        <end position="263"/>
    </location>
</feature>
<dbReference type="CDD" id="cd06222">
    <property type="entry name" value="RNase_H_like"/>
    <property type="match status" value="1"/>
</dbReference>
<dbReference type="EMBL" id="UZAU01000390">
    <property type="status" value="NOT_ANNOTATED_CDS"/>
    <property type="molecule type" value="Genomic_DNA"/>
</dbReference>
<dbReference type="Pfam" id="PF13456">
    <property type="entry name" value="RVT_3"/>
    <property type="match status" value="1"/>
</dbReference>
<protein>
    <recommendedName>
        <fullName evidence="5">RNase H type-1 domain-containing protein</fullName>
    </recommendedName>
</protein>
<dbReference type="Gene3D" id="3.30.420.10">
    <property type="entry name" value="Ribonuclease H-like superfamily/Ribonuclease H"/>
    <property type="match status" value="1"/>
</dbReference>
<dbReference type="InterPro" id="IPR026960">
    <property type="entry name" value="RVT-Znf"/>
</dbReference>
<reference evidence="3" key="2">
    <citation type="submission" date="2021-03" db="UniProtKB">
        <authorList>
            <consortium name="EnsemblPlants"/>
        </authorList>
    </citation>
    <scope>IDENTIFICATION</scope>
</reference>
<dbReference type="Pfam" id="PF13966">
    <property type="entry name" value="zf-RVT"/>
    <property type="match status" value="1"/>
</dbReference>